<accession>A0A2W5C4A4</accession>
<dbReference type="CDD" id="cd12952">
    <property type="entry name" value="MMP_ACEL2062"/>
    <property type="match status" value="1"/>
</dbReference>
<evidence type="ECO:0000313" key="1">
    <source>
        <dbReference type="EMBL" id="PZO90145.1"/>
    </source>
</evidence>
<dbReference type="InterPro" id="IPR038555">
    <property type="entry name" value="Zincin_1_sf"/>
</dbReference>
<dbReference type="AlphaFoldDB" id="A0A2W5C4A4"/>
<protein>
    <submittedName>
        <fullName evidence="1">Neutral zinc metallopeptidase</fullName>
    </submittedName>
</protein>
<evidence type="ECO:0000313" key="2">
    <source>
        <dbReference type="Proteomes" id="UP000249066"/>
    </source>
</evidence>
<sequence length="137" mass="14911">MSIEGQSPATLAPDAAAIEALAIAALNRLPTEFRQHLSDVVIRVQDFAEDEVLDEMGIDDPFALTGLYRGRPFGEKSSMESGALPDMIFLYRRPLLDEWIETGVGLEALVGHVLVHEVGHHFGLSDDDMHALEDAAG</sequence>
<dbReference type="Proteomes" id="UP000249066">
    <property type="component" value="Unassembled WGS sequence"/>
</dbReference>
<dbReference type="SUPFAM" id="SSF55486">
    <property type="entry name" value="Metalloproteases ('zincins'), catalytic domain"/>
    <property type="match status" value="1"/>
</dbReference>
<dbReference type="InterPro" id="IPR010428">
    <property type="entry name" value="Zincin_1"/>
</dbReference>
<comment type="caution">
    <text evidence="1">The sequence shown here is derived from an EMBL/GenBank/DDBJ whole genome shotgun (WGS) entry which is preliminary data.</text>
</comment>
<organism evidence="1 2">
    <name type="scientific">Sphingomonas sanxanigenens</name>
    <dbReference type="NCBI Taxonomy" id="397260"/>
    <lineage>
        <taxon>Bacteria</taxon>
        <taxon>Pseudomonadati</taxon>
        <taxon>Pseudomonadota</taxon>
        <taxon>Alphaproteobacteria</taxon>
        <taxon>Sphingomonadales</taxon>
        <taxon>Sphingomonadaceae</taxon>
        <taxon>Sphingomonas</taxon>
    </lineage>
</organism>
<reference evidence="1 2" key="1">
    <citation type="submission" date="2017-08" db="EMBL/GenBank/DDBJ databases">
        <title>Infants hospitalized years apart are colonized by the same room-sourced microbial strains.</title>
        <authorList>
            <person name="Brooks B."/>
            <person name="Olm M.R."/>
            <person name="Firek B.A."/>
            <person name="Baker R."/>
            <person name="Thomas B.C."/>
            <person name="Morowitz M.J."/>
            <person name="Banfield J.F."/>
        </authorList>
    </citation>
    <scope>NUCLEOTIDE SEQUENCE [LARGE SCALE GENOMIC DNA]</scope>
    <source>
        <strain evidence="1">S2_018_000_R2_101</strain>
    </source>
</reference>
<proteinExistence type="predicted"/>
<dbReference type="Pfam" id="PF06262">
    <property type="entry name" value="Zincin_1"/>
    <property type="match status" value="1"/>
</dbReference>
<gene>
    <name evidence="1" type="ORF">DI623_07810</name>
</gene>
<name>A0A2W5C4A4_9SPHN</name>
<dbReference type="EMBL" id="QFNN01000035">
    <property type="protein sequence ID" value="PZO90145.1"/>
    <property type="molecule type" value="Genomic_DNA"/>
</dbReference>
<dbReference type="Gene3D" id="3.30.2010.20">
    <property type="match status" value="1"/>
</dbReference>